<sequence>MKYQSYAEWTVANKALKLPKWDELPKFELYMDQLLEYVNEVLAPLEIGPVTATMINNYVKKKVIFPPLKKKYGNTQIADIILLTMLKSVFALDQIRQGMNQITISMYPKRAYDYYVEQVMLRFQNSNQTQIKELNENPQLALIDTTIEAMISKLNAEKILFYSQAQKVPQTVKGK</sequence>
<comment type="caution">
    <text evidence="1">The sequence shown here is derived from an EMBL/GenBank/DDBJ whole genome shotgun (WGS) entry which is preliminary data.</text>
</comment>
<dbReference type="Proteomes" id="UP000789707">
    <property type="component" value="Unassembled WGS sequence"/>
</dbReference>
<accession>A0ABM8Z5X4</accession>
<protein>
    <recommendedName>
        <fullName evidence="3">DUF1836 domain-containing protein</fullName>
    </recommendedName>
</protein>
<dbReference type="InterPro" id="IPR014975">
    <property type="entry name" value="DUF1836"/>
</dbReference>
<proteinExistence type="predicted"/>
<evidence type="ECO:0000313" key="1">
    <source>
        <dbReference type="EMBL" id="CAH0416631.1"/>
    </source>
</evidence>
<organism evidence="1 2">
    <name type="scientific">Periweissella fabaria</name>
    <dbReference type="NCBI Taxonomy" id="546157"/>
    <lineage>
        <taxon>Bacteria</taxon>
        <taxon>Bacillati</taxon>
        <taxon>Bacillota</taxon>
        <taxon>Bacilli</taxon>
        <taxon>Lactobacillales</taxon>
        <taxon>Lactobacillaceae</taxon>
        <taxon>Periweissella</taxon>
    </lineage>
</organism>
<dbReference type="RefSeq" id="WP_230096671.1">
    <property type="nucleotide sequence ID" value="NZ_CAKKNS010000003.1"/>
</dbReference>
<name>A0ABM8Z5X4_9LACO</name>
<dbReference type="Pfam" id="PF08876">
    <property type="entry name" value="DUF1836"/>
    <property type="match status" value="1"/>
</dbReference>
<gene>
    <name evidence="1" type="ORF">WFA24289_00939</name>
</gene>
<dbReference type="PANTHER" id="PTHR40056">
    <property type="entry name" value="HYPOTHETICAL CYTOSOLIC PROTEIN"/>
    <property type="match status" value="1"/>
</dbReference>
<dbReference type="PANTHER" id="PTHR40056:SF1">
    <property type="entry name" value="DUF1836 DOMAIN-CONTAINING PROTEIN"/>
    <property type="match status" value="1"/>
</dbReference>
<evidence type="ECO:0008006" key="3">
    <source>
        <dbReference type="Google" id="ProtNLM"/>
    </source>
</evidence>
<evidence type="ECO:0000313" key="2">
    <source>
        <dbReference type="Proteomes" id="UP000789707"/>
    </source>
</evidence>
<reference evidence="1 2" key="1">
    <citation type="submission" date="2021-11" db="EMBL/GenBank/DDBJ databases">
        <authorList>
            <person name="Depoorter E."/>
        </authorList>
    </citation>
    <scope>NUCLEOTIDE SEQUENCE [LARGE SCALE GENOMIC DNA]</scope>
    <source>
        <strain evidence="1 2">LMG 24289</strain>
    </source>
</reference>
<keyword evidence="2" id="KW-1185">Reference proteome</keyword>
<dbReference type="EMBL" id="CAKKNS010000003">
    <property type="protein sequence ID" value="CAH0416631.1"/>
    <property type="molecule type" value="Genomic_DNA"/>
</dbReference>